<organism evidence="1 2">
    <name type="scientific">Hyalangium rubrum</name>
    <dbReference type="NCBI Taxonomy" id="3103134"/>
    <lineage>
        <taxon>Bacteria</taxon>
        <taxon>Pseudomonadati</taxon>
        <taxon>Myxococcota</taxon>
        <taxon>Myxococcia</taxon>
        <taxon>Myxococcales</taxon>
        <taxon>Cystobacterineae</taxon>
        <taxon>Archangiaceae</taxon>
        <taxon>Hyalangium</taxon>
    </lineage>
</organism>
<gene>
    <name evidence="1" type="ORF">SYV04_22175</name>
</gene>
<sequence length="1548" mass="171327">MMLTATDRDNERKLKAALHAESDASKLERLAAALVGQLLGVTVAVAQSGFQHGGDAGPAGRQGRRLRLECKKYSATTSFSERELLGELDHALARDAALEAWILVATREVPEQIEQSLVQKGELIGVPVLILDWKPAELASLAALCASAPNLVAAEFSAEAGVHARALQPVSTEALDRLRRDFQSWSLGFNALRAESLTRLEKIWNSPKASNAALGQNAAGGAQDRKVRRDAAHDGLTTWWRDAAQRDAPVAVVGYEGVGKTWATLDWLVDHKDEQPIILIVPSSTAVEFTGSSETAIKRFLADRLHELAQVRDRDHWLRRLEKLLKRPGDEGPVLTVLFDGMNQEPSVPWLQILKGFQAETFEGRIRVILSTRNHHLDNRLQRLRGLIAPAVFVQVDPYDVSPGGELDQMLAFEGLKQGDLPPDLIALSRTPRLFKLVIRFRERLVEAGQVTVHRVLWEYGRDTFGDRAGKSFSEDDWRAWLQEIACHYRDGVRDFSLRTLGETTTRPDLTDREVFARLSDIIDGQFTTSGSAGKLQLKPAVVSHALGAALLSQLDAALPTTFATVETALTQWLDPITGLDERAEILRAAVSILVERGGPTATPVAGVLVTAWLQTQNVTEAHRRELSGLATSLPEALLDAIEQSREHTHASARLWAVNALRSIPRSNASVLSVIVERVCRWFSIVSRDVEALDPQFEDADRQRSRRFLTRVGVDASGSLKVLGRELEFVDRDDGILGQTAPSLLEGFPLTPAAVVFETAAIAMAAGGRNQSWDGLNWLCLLNEVDPAETTNALRALSVAVRARTPEALVNPALPSRAAALLLWLTGEEADETAAVAIDPGLDRSLQYERDYLPHPSRSFFPLERRHVENVLNDTGVGPRARIQRTRDLWLDPAFAPPAAFVDEVRAAAASIDVDKLYRQRHYTVEEHDFEELEPALARCAPDLLADLLRRKLQNLATCPPSSRYGAAIQSTAHLVLAQEREGAAARALRLSSPEREEGNELFAANHLLMLELHERDALIQLKTLIEADLKNILVDLGVILRKPEPADVDTLIARFGTGSAAQQRTLLILLSQHEIALSEAACSWLMNVAEGSDENLRRFAYRALAGADATRFGRALLALNWHWSAEAEHWINHYGSGALIAAAGALPFEQVAPRLAPWRLLEAARQRGGDPAEIRLAIDIASSFLAAEKGHAPDVDPPLTVDRTDEDSGLLRFSVTPGPTELHRAFTGEAQAKVYKRARDIAVELIHAAQRSGASLLLANIEAKDFAPVLRHAPDLVELWLEGMSGPTSDFKRRVGLAETAYLALCEALLEHDAHAGAALWRSLRETLETRYIGLARVDELIHIPFRAPDTAEVDALRAELLDLRCCHTDKGLLEVALAATLNGKTGWLARAIEADKASLLAWRRKRGVVLDGFRTGNSLPVSDAWPDGEIRTSHEELRRKSARSRYTEACADHWWRTYRAARSHEESYAAWVLFLRSADRRAWNWLNQSMLPGNGNDDFFRLKMVHAHLNRSNLRRAMKEREDKFDKNFLGRRIFEGLGPWLKEPD</sequence>
<dbReference type="Gene3D" id="3.40.50.300">
    <property type="entry name" value="P-loop containing nucleotide triphosphate hydrolases"/>
    <property type="match status" value="1"/>
</dbReference>
<protein>
    <recommendedName>
        <fullName evidence="3">NACHT domain-containing protein</fullName>
    </recommendedName>
</protein>
<accession>A0ABU5H8P0</accession>
<name>A0ABU5H8P0_9BACT</name>
<dbReference type="Proteomes" id="UP001291309">
    <property type="component" value="Unassembled WGS sequence"/>
</dbReference>
<evidence type="ECO:0008006" key="3">
    <source>
        <dbReference type="Google" id="ProtNLM"/>
    </source>
</evidence>
<evidence type="ECO:0000313" key="2">
    <source>
        <dbReference type="Proteomes" id="UP001291309"/>
    </source>
</evidence>
<dbReference type="EMBL" id="JAXIVS010000007">
    <property type="protein sequence ID" value="MDY7229137.1"/>
    <property type="molecule type" value="Genomic_DNA"/>
</dbReference>
<reference evidence="1 2" key="1">
    <citation type="submission" date="2023-12" db="EMBL/GenBank/DDBJ databases">
        <title>the genome sequence of Hyalangium sp. s54d21.</title>
        <authorList>
            <person name="Zhang X."/>
        </authorList>
    </citation>
    <scope>NUCLEOTIDE SEQUENCE [LARGE SCALE GENOMIC DNA]</scope>
    <source>
        <strain evidence="2">s54d21</strain>
    </source>
</reference>
<dbReference type="InterPro" id="IPR027417">
    <property type="entry name" value="P-loop_NTPase"/>
</dbReference>
<proteinExistence type="predicted"/>
<evidence type="ECO:0000313" key="1">
    <source>
        <dbReference type="EMBL" id="MDY7229137.1"/>
    </source>
</evidence>
<dbReference type="RefSeq" id="WP_321547857.1">
    <property type="nucleotide sequence ID" value="NZ_JAXIVS010000007.1"/>
</dbReference>
<keyword evidence="2" id="KW-1185">Reference proteome</keyword>
<comment type="caution">
    <text evidence="1">The sequence shown here is derived from an EMBL/GenBank/DDBJ whole genome shotgun (WGS) entry which is preliminary data.</text>
</comment>